<gene>
    <name evidence="2" type="ORF">OIU79_027875</name>
</gene>
<feature type="region of interest" description="Disordered" evidence="1">
    <location>
        <begin position="44"/>
        <end position="75"/>
    </location>
</feature>
<proteinExistence type="predicted"/>
<sequence length="255" mass="28163">MDTLFQEFPNSMNRFIFDHASVSLSPNRDLVIRYKLNDASSNPNPSLDYFNTESPGESISSSSSSSNSSSEVDAPSNNVTLKFISDVLLEEDLEGKTCMLQDCLALQAAEKSFYDVLGQEYPHSMNHQSRSCFNQNVESTDDCVTLIDSTGSTSGYHTSDWIFDQADLELSQSAAPPTLPDKEERGYSPDSSGGRKNHQREDSGGVEEERGKKHSALSPAESEQSELFDEVLLYSCAQNVSSSCTDKSLEWSMEK</sequence>
<feature type="compositionally biased region" description="Polar residues" evidence="1">
    <location>
        <begin position="44"/>
        <end position="57"/>
    </location>
</feature>
<evidence type="ECO:0000313" key="3">
    <source>
        <dbReference type="Proteomes" id="UP001151532"/>
    </source>
</evidence>
<comment type="caution">
    <text evidence="2">The sequence shown here is derived from an EMBL/GenBank/DDBJ whole genome shotgun (WGS) entry which is preliminary data.</text>
</comment>
<feature type="compositionally biased region" description="Basic and acidic residues" evidence="1">
    <location>
        <begin position="199"/>
        <end position="211"/>
    </location>
</feature>
<dbReference type="OrthoDB" id="1675477at2759"/>
<keyword evidence="3" id="KW-1185">Reference proteome</keyword>
<dbReference type="Proteomes" id="UP001151532">
    <property type="component" value="Chromosome 16"/>
</dbReference>
<evidence type="ECO:0000256" key="1">
    <source>
        <dbReference type="SAM" id="MobiDB-lite"/>
    </source>
</evidence>
<reference evidence="2" key="1">
    <citation type="submission" date="2022-11" db="EMBL/GenBank/DDBJ databases">
        <authorList>
            <person name="Hyden B.L."/>
            <person name="Feng K."/>
            <person name="Yates T."/>
            <person name="Jawdy S."/>
            <person name="Smart L.B."/>
            <person name="Muchero W."/>
        </authorList>
    </citation>
    <scope>NUCLEOTIDE SEQUENCE</scope>
    <source>
        <tissue evidence="2">Shoot tip</tissue>
    </source>
</reference>
<accession>A0A9Q1A2C1</accession>
<dbReference type="AlphaFoldDB" id="A0A9Q1A2C1"/>
<evidence type="ECO:0000313" key="2">
    <source>
        <dbReference type="EMBL" id="KAJ6755352.1"/>
    </source>
</evidence>
<feature type="region of interest" description="Disordered" evidence="1">
    <location>
        <begin position="173"/>
        <end position="224"/>
    </location>
</feature>
<organism evidence="2 3">
    <name type="scientific">Salix purpurea</name>
    <name type="common">Purple osier willow</name>
    <dbReference type="NCBI Taxonomy" id="77065"/>
    <lineage>
        <taxon>Eukaryota</taxon>
        <taxon>Viridiplantae</taxon>
        <taxon>Streptophyta</taxon>
        <taxon>Embryophyta</taxon>
        <taxon>Tracheophyta</taxon>
        <taxon>Spermatophyta</taxon>
        <taxon>Magnoliopsida</taxon>
        <taxon>eudicotyledons</taxon>
        <taxon>Gunneridae</taxon>
        <taxon>Pentapetalae</taxon>
        <taxon>rosids</taxon>
        <taxon>fabids</taxon>
        <taxon>Malpighiales</taxon>
        <taxon>Salicaceae</taxon>
        <taxon>Saliceae</taxon>
        <taxon>Salix</taxon>
    </lineage>
</organism>
<name>A0A9Q1A2C1_SALPP</name>
<reference evidence="2" key="2">
    <citation type="journal article" date="2023" name="Int. J. Mol. Sci.">
        <title>De Novo Assembly and Annotation of 11 Diverse Shrub Willow (Salix) Genomes Reveals Novel Gene Organization in Sex-Linked Regions.</title>
        <authorList>
            <person name="Hyden B."/>
            <person name="Feng K."/>
            <person name="Yates T.B."/>
            <person name="Jawdy S."/>
            <person name="Cereghino C."/>
            <person name="Smart L.B."/>
            <person name="Muchero W."/>
        </authorList>
    </citation>
    <scope>NUCLEOTIDE SEQUENCE</scope>
    <source>
        <tissue evidence="2">Shoot tip</tissue>
    </source>
</reference>
<protein>
    <submittedName>
        <fullName evidence="2">GIBBERELLIN-RESPONSIVE PROTEIN putative-RELATED</fullName>
    </submittedName>
</protein>
<feature type="compositionally biased region" description="Low complexity" evidence="1">
    <location>
        <begin position="58"/>
        <end position="70"/>
    </location>
</feature>
<dbReference type="EMBL" id="JAPFFK010000007">
    <property type="protein sequence ID" value="KAJ6755352.1"/>
    <property type="molecule type" value="Genomic_DNA"/>
</dbReference>